<dbReference type="CDD" id="cd00167">
    <property type="entry name" value="SANT"/>
    <property type="match status" value="1"/>
</dbReference>
<dbReference type="PANTHER" id="PTHR45614:SF232">
    <property type="entry name" value="TRANSCRIPTION FACTOR MYB3R-2"/>
    <property type="match status" value="1"/>
</dbReference>
<comment type="caution">
    <text evidence="3">The sequence shown here is derived from an EMBL/GenBank/DDBJ whole genome shotgun (WGS) entry which is preliminary data.</text>
</comment>
<dbReference type="InterPro" id="IPR050560">
    <property type="entry name" value="MYB_TF"/>
</dbReference>
<dbReference type="PANTHER" id="PTHR45614">
    <property type="entry name" value="MYB PROTEIN-RELATED"/>
    <property type="match status" value="1"/>
</dbReference>
<sequence length="63" mass="7552">QCRERWSHHLKPDLKKGDWNAQEEAWLVSLHQDLGNKWADIARNIEGRSENSVKNHWNAVHRR</sequence>
<dbReference type="SMART" id="SM00717">
    <property type="entry name" value="SANT"/>
    <property type="match status" value="1"/>
</dbReference>
<gene>
    <name evidence="3" type="ORF">HaLaN_16939</name>
</gene>
<dbReference type="GO" id="GO:0005634">
    <property type="term" value="C:nucleus"/>
    <property type="evidence" value="ECO:0007669"/>
    <property type="project" value="TreeGrafter"/>
</dbReference>
<dbReference type="SUPFAM" id="SSF46689">
    <property type="entry name" value="Homeodomain-like"/>
    <property type="match status" value="1"/>
</dbReference>
<feature type="domain" description="HTH myb-type" evidence="2">
    <location>
        <begin position="11"/>
        <end position="63"/>
    </location>
</feature>
<evidence type="ECO:0000259" key="1">
    <source>
        <dbReference type="PROSITE" id="PS50090"/>
    </source>
</evidence>
<feature type="non-terminal residue" evidence="3">
    <location>
        <position position="1"/>
    </location>
</feature>
<evidence type="ECO:0000313" key="3">
    <source>
        <dbReference type="EMBL" id="GFH19908.1"/>
    </source>
</evidence>
<dbReference type="PROSITE" id="PS50090">
    <property type="entry name" value="MYB_LIKE"/>
    <property type="match status" value="1"/>
</dbReference>
<feature type="non-terminal residue" evidence="3">
    <location>
        <position position="63"/>
    </location>
</feature>
<evidence type="ECO:0000313" key="4">
    <source>
        <dbReference type="Proteomes" id="UP000485058"/>
    </source>
</evidence>
<organism evidence="3 4">
    <name type="scientific">Haematococcus lacustris</name>
    <name type="common">Green alga</name>
    <name type="synonym">Haematococcus pluvialis</name>
    <dbReference type="NCBI Taxonomy" id="44745"/>
    <lineage>
        <taxon>Eukaryota</taxon>
        <taxon>Viridiplantae</taxon>
        <taxon>Chlorophyta</taxon>
        <taxon>core chlorophytes</taxon>
        <taxon>Chlorophyceae</taxon>
        <taxon>CS clade</taxon>
        <taxon>Chlamydomonadales</taxon>
        <taxon>Haematococcaceae</taxon>
        <taxon>Haematococcus</taxon>
    </lineage>
</organism>
<reference evidence="3 4" key="1">
    <citation type="submission" date="2020-02" db="EMBL/GenBank/DDBJ databases">
        <title>Draft genome sequence of Haematococcus lacustris strain NIES-144.</title>
        <authorList>
            <person name="Morimoto D."/>
            <person name="Nakagawa S."/>
            <person name="Yoshida T."/>
            <person name="Sawayama S."/>
        </authorList>
    </citation>
    <scope>NUCLEOTIDE SEQUENCE [LARGE SCALE GENOMIC DNA]</scope>
    <source>
        <strain evidence="3 4">NIES-144</strain>
    </source>
</reference>
<dbReference type="InterPro" id="IPR017930">
    <property type="entry name" value="Myb_dom"/>
</dbReference>
<dbReference type="PROSITE" id="PS51294">
    <property type="entry name" value="HTH_MYB"/>
    <property type="match status" value="1"/>
</dbReference>
<accession>A0A699ZN40</accession>
<evidence type="ECO:0000259" key="2">
    <source>
        <dbReference type="PROSITE" id="PS51294"/>
    </source>
</evidence>
<dbReference type="Gene3D" id="1.10.10.60">
    <property type="entry name" value="Homeodomain-like"/>
    <property type="match status" value="1"/>
</dbReference>
<proteinExistence type="predicted"/>
<dbReference type="Proteomes" id="UP000485058">
    <property type="component" value="Unassembled WGS sequence"/>
</dbReference>
<dbReference type="AlphaFoldDB" id="A0A699ZN40"/>
<protein>
    <submittedName>
        <fullName evidence="3">Uncharacterized protein</fullName>
    </submittedName>
</protein>
<dbReference type="InterPro" id="IPR001005">
    <property type="entry name" value="SANT/Myb"/>
</dbReference>
<dbReference type="GO" id="GO:0000981">
    <property type="term" value="F:DNA-binding transcription factor activity, RNA polymerase II-specific"/>
    <property type="evidence" value="ECO:0007669"/>
    <property type="project" value="TreeGrafter"/>
</dbReference>
<keyword evidence="4" id="KW-1185">Reference proteome</keyword>
<name>A0A699ZN40_HAELA</name>
<dbReference type="EMBL" id="BLLF01001540">
    <property type="protein sequence ID" value="GFH19908.1"/>
    <property type="molecule type" value="Genomic_DNA"/>
</dbReference>
<feature type="domain" description="Myb-like" evidence="1">
    <location>
        <begin position="11"/>
        <end position="61"/>
    </location>
</feature>
<dbReference type="GO" id="GO:0000978">
    <property type="term" value="F:RNA polymerase II cis-regulatory region sequence-specific DNA binding"/>
    <property type="evidence" value="ECO:0007669"/>
    <property type="project" value="TreeGrafter"/>
</dbReference>
<dbReference type="Pfam" id="PF00249">
    <property type="entry name" value="Myb_DNA-binding"/>
    <property type="match status" value="1"/>
</dbReference>
<dbReference type="InterPro" id="IPR009057">
    <property type="entry name" value="Homeodomain-like_sf"/>
</dbReference>